<feature type="transmembrane region" description="Helical" evidence="7">
    <location>
        <begin position="265"/>
        <end position="285"/>
    </location>
</feature>
<dbReference type="PROSITE" id="PS50928">
    <property type="entry name" value="ABC_TM1"/>
    <property type="match status" value="1"/>
</dbReference>
<proteinExistence type="inferred from homology"/>
<dbReference type="InterPro" id="IPR025966">
    <property type="entry name" value="OppC_N"/>
</dbReference>
<feature type="domain" description="ABC transmembrane type-1" evidence="8">
    <location>
        <begin position="96"/>
        <end position="285"/>
    </location>
</feature>
<evidence type="ECO:0000256" key="4">
    <source>
        <dbReference type="ARBA" id="ARBA00022692"/>
    </source>
</evidence>
<dbReference type="SUPFAM" id="SSF161098">
    <property type="entry name" value="MetI-like"/>
    <property type="match status" value="1"/>
</dbReference>
<keyword evidence="4 7" id="KW-0812">Transmembrane</keyword>
<evidence type="ECO:0000259" key="8">
    <source>
        <dbReference type="PROSITE" id="PS50928"/>
    </source>
</evidence>
<keyword evidence="2 7" id="KW-0813">Transport</keyword>
<dbReference type="KEGG" id="lpil:LIP_2132"/>
<dbReference type="InterPro" id="IPR035906">
    <property type="entry name" value="MetI-like_sf"/>
</dbReference>
<reference evidence="10" key="1">
    <citation type="submission" date="2015-07" db="EMBL/GenBank/DDBJ databases">
        <title>Complete genome sequence and phylogenetic analysis of Limnochorda pilosa.</title>
        <authorList>
            <person name="Watanabe M."/>
            <person name="Kojima H."/>
            <person name="Fukui M."/>
        </authorList>
    </citation>
    <scope>NUCLEOTIDE SEQUENCE [LARGE SCALE GENOMIC DNA]</scope>
    <source>
        <strain evidence="10">HC45</strain>
    </source>
</reference>
<dbReference type="EMBL" id="AP014924">
    <property type="protein sequence ID" value="BAS27973.1"/>
    <property type="molecule type" value="Genomic_DNA"/>
</dbReference>
<dbReference type="InterPro" id="IPR050366">
    <property type="entry name" value="BP-dependent_transpt_permease"/>
</dbReference>
<evidence type="ECO:0000256" key="3">
    <source>
        <dbReference type="ARBA" id="ARBA00022475"/>
    </source>
</evidence>
<dbReference type="InterPro" id="IPR000515">
    <property type="entry name" value="MetI-like"/>
</dbReference>
<dbReference type="PATRIC" id="fig|1555112.3.peg.2174"/>
<name>A0A0K2SLH6_LIMPI</name>
<feature type="transmembrane region" description="Helical" evidence="7">
    <location>
        <begin position="213"/>
        <end position="242"/>
    </location>
</feature>
<dbReference type="STRING" id="1555112.LIP_2132"/>
<organism evidence="9 10">
    <name type="scientific">Limnochorda pilosa</name>
    <dbReference type="NCBI Taxonomy" id="1555112"/>
    <lineage>
        <taxon>Bacteria</taxon>
        <taxon>Bacillati</taxon>
        <taxon>Bacillota</taxon>
        <taxon>Limnochordia</taxon>
        <taxon>Limnochordales</taxon>
        <taxon>Limnochordaceae</taxon>
        <taxon>Limnochorda</taxon>
    </lineage>
</organism>
<evidence type="ECO:0000256" key="6">
    <source>
        <dbReference type="ARBA" id="ARBA00023136"/>
    </source>
</evidence>
<keyword evidence="6 7" id="KW-0472">Membrane</keyword>
<feature type="transmembrane region" description="Helical" evidence="7">
    <location>
        <begin position="34"/>
        <end position="55"/>
    </location>
</feature>
<dbReference type="OrthoDB" id="9797472at2"/>
<protein>
    <submittedName>
        <fullName evidence="9">Peptide ABC transporter permease</fullName>
    </submittedName>
</protein>
<dbReference type="CDD" id="cd06261">
    <property type="entry name" value="TM_PBP2"/>
    <property type="match status" value="1"/>
</dbReference>
<dbReference type="GO" id="GO:0005886">
    <property type="term" value="C:plasma membrane"/>
    <property type="evidence" value="ECO:0007669"/>
    <property type="project" value="UniProtKB-SubCell"/>
</dbReference>
<evidence type="ECO:0000256" key="7">
    <source>
        <dbReference type="RuleBase" id="RU363032"/>
    </source>
</evidence>
<dbReference type="Pfam" id="PF12911">
    <property type="entry name" value="OppC_N"/>
    <property type="match status" value="1"/>
</dbReference>
<dbReference type="GO" id="GO:0055085">
    <property type="term" value="P:transmembrane transport"/>
    <property type="evidence" value="ECO:0007669"/>
    <property type="project" value="InterPro"/>
</dbReference>
<gene>
    <name evidence="9" type="ORF">LIP_2132</name>
</gene>
<evidence type="ECO:0000256" key="2">
    <source>
        <dbReference type="ARBA" id="ARBA00022448"/>
    </source>
</evidence>
<dbReference type="AlphaFoldDB" id="A0A0K2SLH6"/>
<evidence type="ECO:0000313" key="9">
    <source>
        <dbReference type="EMBL" id="BAS27973.1"/>
    </source>
</evidence>
<keyword evidence="5 7" id="KW-1133">Transmembrane helix</keyword>
<comment type="similarity">
    <text evidence="7">Belongs to the binding-protein-dependent transport system permease family.</text>
</comment>
<accession>A0A0K2SLH6</accession>
<dbReference type="Proteomes" id="UP000065807">
    <property type="component" value="Chromosome"/>
</dbReference>
<dbReference type="Pfam" id="PF00528">
    <property type="entry name" value="BPD_transp_1"/>
    <property type="match status" value="1"/>
</dbReference>
<feature type="transmembrane region" description="Helical" evidence="7">
    <location>
        <begin position="100"/>
        <end position="124"/>
    </location>
</feature>
<evidence type="ECO:0000256" key="1">
    <source>
        <dbReference type="ARBA" id="ARBA00004651"/>
    </source>
</evidence>
<dbReference type="RefSeq" id="WP_082726139.1">
    <property type="nucleotide sequence ID" value="NZ_AP014924.1"/>
</dbReference>
<dbReference type="PANTHER" id="PTHR43386">
    <property type="entry name" value="OLIGOPEPTIDE TRANSPORT SYSTEM PERMEASE PROTEIN APPC"/>
    <property type="match status" value="1"/>
</dbReference>
<comment type="subcellular location">
    <subcellularLocation>
        <location evidence="1 7">Cell membrane</location>
        <topology evidence="1 7">Multi-pass membrane protein</topology>
    </subcellularLocation>
</comment>
<evidence type="ECO:0000313" key="10">
    <source>
        <dbReference type="Proteomes" id="UP000065807"/>
    </source>
</evidence>
<dbReference type="PANTHER" id="PTHR43386:SF25">
    <property type="entry name" value="PEPTIDE ABC TRANSPORTER PERMEASE PROTEIN"/>
    <property type="match status" value="1"/>
</dbReference>
<keyword evidence="3" id="KW-1003">Cell membrane</keyword>
<evidence type="ECO:0000256" key="5">
    <source>
        <dbReference type="ARBA" id="ARBA00022989"/>
    </source>
</evidence>
<dbReference type="Gene3D" id="1.10.3720.10">
    <property type="entry name" value="MetI-like"/>
    <property type="match status" value="1"/>
</dbReference>
<sequence>MQATATVTGEKSAAEERSRSQFSRPARAFLRNPAAIGAVLVLLVFIAAAVFAPYVAPHDPYTMHLGATFLPVGSPDHLLGTDNFGRDILSRLIFGARISLLIGVVVVSIAALVGSVLGLLAGYYGGWVDQLVMRLVEVFYAFPFLILAIAVMAILGPSIFNVMWVLGLVSWPLYARLVRATVLALRTQEFVESARAAGAGDLRIMFRHILPNSLTPVIVTAALGIPEAILASASLGFLGLGVRPPTPEWGMMVAEGKDFMLRSPWLITGPGVCIAAVMLSFNLAGDALRDALNPRIQGQTKVEG</sequence>
<reference evidence="10" key="2">
    <citation type="journal article" date="2016" name="Int. J. Syst. Evol. Microbiol.">
        <title>Complete genome sequence and cell structure of Limnochorda pilosa, a Gram-negative spore-former within the phylum Firmicutes.</title>
        <authorList>
            <person name="Watanabe M."/>
            <person name="Kojima H."/>
            <person name="Fukui M."/>
        </authorList>
    </citation>
    <scope>NUCLEOTIDE SEQUENCE [LARGE SCALE GENOMIC DNA]</scope>
    <source>
        <strain evidence="10">HC45</strain>
    </source>
</reference>
<keyword evidence="10" id="KW-1185">Reference proteome</keyword>